<dbReference type="EMBL" id="CAEZYU010000195">
    <property type="protein sequence ID" value="CAB4763931.1"/>
    <property type="molecule type" value="Genomic_DNA"/>
</dbReference>
<reference evidence="2" key="1">
    <citation type="submission" date="2020-05" db="EMBL/GenBank/DDBJ databases">
        <authorList>
            <person name="Chiriac C."/>
            <person name="Salcher M."/>
            <person name="Ghai R."/>
            <person name="Kavagutti S V."/>
        </authorList>
    </citation>
    <scope>NUCLEOTIDE SEQUENCE</scope>
</reference>
<name>A0A6J6UVH8_9ZZZZ</name>
<feature type="domain" description="UspA" evidence="1">
    <location>
        <begin position="165"/>
        <end position="302"/>
    </location>
</feature>
<sequence length="302" mass="32198">MRLLVGVDETEQSAAALRWAVALARDVQHTAQRRDGLTPPAVQVVVAQAWMYPALPLMANSGGAAEAESMDAKVLLSLRHFAERILESADPTALSMLDFVALRGKATAALIQYAEARHVDLIVLGTRRLDAVERRFPGSVGRTITEQAHCDVVIVPIGSEARRGPIVVGVDSSEDSRLLETRAAQLAPSLSRDGVVLVHCSNYGSLVPSNAGLPIAFAEISGDLSSRVSETLGSGLRAHGIHYRTVLTVGDPGRGLCNVADNERARFLMVGTHSESTLKRMLFGGVGSYVTGHAHVPVMVVR</sequence>
<dbReference type="SUPFAM" id="SSF52402">
    <property type="entry name" value="Adenine nucleotide alpha hydrolases-like"/>
    <property type="match status" value="2"/>
</dbReference>
<evidence type="ECO:0000313" key="2">
    <source>
        <dbReference type="EMBL" id="CAB4763931.1"/>
    </source>
</evidence>
<dbReference type="CDD" id="cd23659">
    <property type="entry name" value="USP_At3g01520-like"/>
    <property type="match status" value="2"/>
</dbReference>
<dbReference type="Pfam" id="PF00582">
    <property type="entry name" value="Usp"/>
    <property type="match status" value="2"/>
</dbReference>
<dbReference type="InterPro" id="IPR006015">
    <property type="entry name" value="Universal_stress_UspA"/>
</dbReference>
<organism evidence="2">
    <name type="scientific">freshwater metagenome</name>
    <dbReference type="NCBI Taxonomy" id="449393"/>
    <lineage>
        <taxon>unclassified sequences</taxon>
        <taxon>metagenomes</taxon>
        <taxon>ecological metagenomes</taxon>
    </lineage>
</organism>
<accession>A0A6J6UVH8</accession>
<evidence type="ECO:0000259" key="1">
    <source>
        <dbReference type="Pfam" id="PF00582"/>
    </source>
</evidence>
<dbReference type="PRINTS" id="PR01438">
    <property type="entry name" value="UNVRSLSTRESS"/>
</dbReference>
<dbReference type="InterPro" id="IPR014729">
    <property type="entry name" value="Rossmann-like_a/b/a_fold"/>
</dbReference>
<gene>
    <name evidence="2" type="ORF">UFOPK2766_02398</name>
</gene>
<dbReference type="AlphaFoldDB" id="A0A6J6UVH8"/>
<dbReference type="PANTHER" id="PTHR31964:SF113">
    <property type="entry name" value="USPA DOMAIN-CONTAINING PROTEIN"/>
    <property type="match status" value="1"/>
</dbReference>
<feature type="domain" description="UspA" evidence="1">
    <location>
        <begin position="2"/>
        <end position="156"/>
    </location>
</feature>
<protein>
    <submittedName>
        <fullName evidence="2">Unannotated protein</fullName>
    </submittedName>
</protein>
<dbReference type="Gene3D" id="3.40.50.620">
    <property type="entry name" value="HUPs"/>
    <property type="match status" value="2"/>
</dbReference>
<proteinExistence type="predicted"/>
<dbReference type="InterPro" id="IPR006016">
    <property type="entry name" value="UspA"/>
</dbReference>
<dbReference type="PANTHER" id="PTHR31964">
    <property type="entry name" value="ADENINE NUCLEOTIDE ALPHA HYDROLASES-LIKE SUPERFAMILY PROTEIN"/>
    <property type="match status" value="1"/>
</dbReference>